<sequence>MTLRVAITGVSGDVGRGAIRGLRCNPPGAEPIWILGLDAGASPEPDPDDRMRLPLVREPAYPEALKAALSRHEIEVLLPCIDSETAVLSDAREMLAQTGCKVVLAPPELVEAAEDKLLTSQFLSDHGIAAPSTFGTATVGELVFPVLAKPRNGHASQGIKILSDRAAAKEFIAASPRNYCFQRYVEGPEFTVGFLYDAHGVMQDAISMERSLEEGRTVRARVVDNPDMQQFISAFGERVPGIGAINAQLRWHDDDGPLVFEINARLSGSTEMRIAIGVNDPLRLVRHFGRGDAIAPACPQLATVYRQGSELQVDPC</sequence>
<keyword evidence="1" id="KW-0547">Nucleotide-binding</keyword>
<keyword evidence="4" id="KW-1185">Reference proteome</keyword>
<dbReference type="Pfam" id="PF02655">
    <property type="entry name" value="ATP-grasp_3"/>
    <property type="match status" value="1"/>
</dbReference>
<feature type="domain" description="ATP-grasp" evidence="2">
    <location>
        <begin position="107"/>
        <end position="289"/>
    </location>
</feature>
<comment type="caution">
    <text evidence="3">The sequence shown here is derived from an EMBL/GenBank/DDBJ whole genome shotgun (WGS) entry which is preliminary data.</text>
</comment>
<dbReference type="GO" id="GO:0005524">
    <property type="term" value="F:ATP binding"/>
    <property type="evidence" value="ECO:0007669"/>
    <property type="project" value="UniProtKB-UniRule"/>
</dbReference>
<name>A0A5B1BVG5_MYCSI</name>
<dbReference type="InterPro" id="IPR011761">
    <property type="entry name" value="ATP-grasp"/>
</dbReference>
<dbReference type="OrthoDB" id="24041at2"/>
<evidence type="ECO:0000259" key="2">
    <source>
        <dbReference type="PROSITE" id="PS50975"/>
    </source>
</evidence>
<accession>A0A5B1BVG5</accession>
<proteinExistence type="predicted"/>
<dbReference type="GO" id="GO:0046872">
    <property type="term" value="F:metal ion binding"/>
    <property type="evidence" value="ECO:0007669"/>
    <property type="project" value="InterPro"/>
</dbReference>
<dbReference type="AlphaFoldDB" id="A0A5B1BVG5"/>
<dbReference type="Gene3D" id="3.30.470.20">
    <property type="entry name" value="ATP-grasp fold, B domain"/>
    <property type="match status" value="1"/>
</dbReference>
<dbReference type="SUPFAM" id="SSF56059">
    <property type="entry name" value="Glutathione synthetase ATP-binding domain-like"/>
    <property type="match status" value="1"/>
</dbReference>
<dbReference type="InterPro" id="IPR013815">
    <property type="entry name" value="ATP_grasp_subdomain_1"/>
</dbReference>
<dbReference type="Proteomes" id="UP000324701">
    <property type="component" value="Unassembled WGS sequence"/>
</dbReference>
<dbReference type="EMBL" id="VTZN01000003">
    <property type="protein sequence ID" value="KAA1251991.1"/>
    <property type="molecule type" value="Genomic_DNA"/>
</dbReference>
<dbReference type="PROSITE" id="PS50975">
    <property type="entry name" value="ATP_GRASP"/>
    <property type="match status" value="1"/>
</dbReference>
<evidence type="ECO:0000313" key="3">
    <source>
        <dbReference type="EMBL" id="KAA1251991.1"/>
    </source>
</evidence>
<keyword evidence="1" id="KW-0067">ATP-binding</keyword>
<protein>
    <submittedName>
        <fullName evidence="3">ATP-grasp domain-containing protein</fullName>
    </submittedName>
</protein>
<evidence type="ECO:0000256" key="1">
    <source>
        <dbReference type="PROSITE-ProRule" id="PRU00409"/>
    </source>
</evidence>
<dbReference type="Gene3D" id="3.30.1490.20">
    <property type="entry name" value="ATP-grasp fold, A domain"/>
    <property type="match status" value="1"/>
</dbReference>
<dbReference type="InterPro" id="IPR003806">
    <property type="entry name" value="ATP-grasp_PylC-type"/>
</dbReference>
<gene>
    <name evidence="3" type="ORF">F0Q45_01155</name>
</gene>
<reference evidence="3 4" key="1">
    <citation type="submission" date="2019-09" db="EMBL/GenBank/DDBJ databases">
        <title>Report of infection by Mycobacterium simiae a patient suffering from pulmonary tuberculosis.</title>
        <authorList>
            <person name="Mohanty P.S."/>
            <person name="Bansal A.K."/>
            <person name="Singh H."/>
            <person name="Sharma S."/>
            <person name="Patil S.A."/>
            <person name="Upadhaya P."/>
            <person name="Singh P.K."/>
            <person name="Kumar D."/>
            <person name="Kumar S."/>
            <person name="Singh R.K."/>
            <person name="Chaudhary B."/>
        </authorList>
    </citation>
    <scope>NUCLEOTIDE SEQUENCE [LARGE SCALE GENOMIC DNA]</scope>
    <source>
        <strain evidence="3 4">JAL-560-SIM</strain>
    </source>
</reference>
<dbReference type="Gene3D" id="3.40.50.20">
    <property type="match status" value="1"/>
</dbReference>
<evidence type="ECO:0000313" key="4">
    <source>
        <dbReference type="Proteomes" id="UP000324701"/>
    </source>
</evidence>
<dbReference type="RefSeq" id="WP_149652158.1">
    <property type="nucleotide sequence ID" value="NZ_VTZN01000003.1"/>
</dbReference>
<organism evidence="3 4">
    <name type="scientific">Mycobacterium simiae</name>
    <name type="common">Mycobacterium habana</name>
    <dbReference type="NCBI Taxonomy" id="1784"/>
    <lineage>
        <taxon>Bacteria</taxon>
        <taxon>Bacillati</taxon>
        <taxon>Actinomycetota</taxon>
        <taxon>Actinomycetes</taxon>
        <taxon>Mycobacteriales</taxon>
        <taxon>Mycobacteriaceae</taxon>
        <taxon>Mycobacterium</taxon>
        <taxon>Mycobacterium simiae complex</taxon>
    </lineage>
</organism>